<dbReference type="HOGENOM" id="CLU_2862447_0_0_5"/>
<dbReference type="OrthoDB" id="8455288at2"/>
<evidence type="ECO:0000313" key="1">
    <source>
        <dbReference type="EMBL" id="EAQ05555.1"/>
    </source>
</evidence>
<sequence length="64" mass="7310">MSTITRFIGRRELLNELGVSKTTILRWTAERGFPQPLPRSGQVPIYDLAKIEAWLLGVAEEEVR</sequence>
<proteinExistence type="predicted"/>
<accession>A3V8A3</accession>
<dbReference type="InterPro" id="IPR036388">
    <property type="entry name" value="WH-like_DNA-bd_sf"/>
</dbReference>
<name>A3V8A3_9RHOB</name>
<dbReference type="RefSeq" id="WP_007204095.1">
    <property type="nucleotide sequence ID" value="NZ_CH672414.1"/>
</dbReference>
<reference evidence="1 2" key="1">
    <citation type="submission" date="2006-01" db="EMBL/GenBank/DDBJ databases">
        <authorList>
            <person name="Hagstrom A."/>
            <person name="Ferriera S."/>
            <person name="Johnson J."/>
            <person name="Kravitz S."/>
            <person name="Halpern A."/>
            <person name="Remington K."/>
            <person name="Beeson K."/>
            <person name="Tran B."/>
            <person name="Rogers Y.-H."/>
            <person name="Friedman R."/>
            <person name="Venter J.C."/>
        </authorList>
    </citation>
    <scope>NUCLEOTIDE SEQUENCE [LARGE SCALE GENOMIC DNA]</scope>
    <source>
        <strain evidence="1 2">SKA53</strain>
    </source>
</reference>
<dbReference type="Gene3D" id="1.10.10.10">
    <property type="entry name" value="Winged helix-like DNA-binding domain superfamily/Winged helix DNA-binding domain"/>
    <property type="match status" value="1"/>
</dbReference>
<dbReference type="Proteomes" id="UP000004507">
    <property type="component" value="Unassembled WGS sequence"/>
</dbReference>
<dbReference type="InterPro" id="IPR009061">
    <property type="entry name" value="DNA-bd_dom_put_sf"/>
</dbReference>
<comment type="caution">
    <text evidence="1">The sequence shown here is derived from an EMBL/GenBank/DDBJ whole genome shotgun (WGS) entry which is preliminary data.</text>
</comment>
<organism evidence="1 2">
    <name type="scientific">Yoonia vestfoldensis SKA53</name>
    <dbReference type="NCBI Taxonomy" id="314232"/>
    <lineage>
        <taxon>Bacteria</taxon>
        <taxon>Pseudomonadati</taxon>
        <taxon>Pseudomonadota</taxon>
        <taxon>Alphaproteobacteria</taxon>
        <taxon>Rhodobacterales</taxon>
        <taxon>Paracoccaceae</taxon>
        <taxon>Yoonia</taxon>
    </lineage>
</organism>
<evidence type="ECO:0008006" key="3">
    <source>
        <dbReference type="Google" id="ProtNLM"/>
    </source>
</evidence>
<dbReference type="AlphaFoldDB" id="A3V8A3"/>
<evidence type="ECO:0000313" key="2">
    <source>
        <dbReference type="Proteomes" id="UP000004507"/>
    </source>
</evidence>
<dbReference type="STRING" id="314232.SKA53_00674"/>
<dbReference type="SUPFAM" id="SSF46955">
    <property type="entry name" value="Putative DNA-binding domain"/>
    <property type="match status" value="1"/>
</dbReference>
<protein>
    <recommendedName>
        <fullName evidence="3">AlpA family phage regulatory protein</fullName>
    </recommendedName>
</protein>
<keyword evidence="2" id="KW-1185">Reference proteome</keyword>
<gene>
    <name evidence="1" type="ORF">SKA53_00674</name>
</gene>
<dbReference type="EMBL" id="AAMS01000008">
    <property type="protein sequence ID" value="EAQ05555.1"/>
    <property type="molecule type" value="Genomic_DNA"/>
</dbReference>